<evidence type="ECO:0000313" key="2">
    <source>
        <dbReference type="EMBL" id="MFD1165187.1"/>
    </source>
</evidence>
<accession>A0ABW3RKY7</accession>
<keyword evidence="1" id="KW-1133">Transmembrane helix</keyword>
<protein>
    <recommendedName>
        <fullName evidence="4">DUF4836 domain-containing protein</fullName>
    </recommendedName>
</protein>
<keyword evidence="3" id="KW-1185">Reference proteome</keyword>
<gene>
    <name evidence="2" type="ORF">ACFQ2C_06160</name>
</gene>
<keyword evidence="1" id="KW-0812">Transmembrane</keyword>
<dbReference type="EMBL" id="JBHTKY010000006">
    <property type="protein sequence ID" value="MFD1165187.1"/>
    <property type="molecule type" value="Genomic_DNA"/>
</dbReference>
<sequence>MGWIKKLFIFIIGLIAVLAISLFAFKYFRASKADNIRIPKDVYSVIKIDVDGLATDIFKNSISNYSEYYTTKKDSTDTLKRTKIWNIGLDIPAKLYLFSLSDTSSTFYAVIGVNNKDKVQKFLTNDLELIADSSLIESGNTGLYSKRHFKVLLGGNSMILSVGPKAILDEMTSLLKSDQKDWQLANSFGNGIAQINNARMSYVDNKKNWAKLDFMNGKFALDGYYKSALFKFPSNPKGLNHSDDNVLSLAFNSDLSLILKDKEQELAKLKLPIESVYKYVGNFASIQLKDNQVMESDTVITYDYDDNFEMIEKKEIQQIEVPDLTFNVMASPHLLGYLPEKMFYKFSKNYSEGMIYLTTNNTSIETFNLIPSQNVLSLVYSKNPSASKYLGWLPNYDRVVLGTIYGKAISDNEMGLKGEFVLENPDLNSFYQMLVK</sequence>
<dbReference type="Proteomes" id="UP001597205">
    <property type="component" value="Unassembled WGS sequence"/>
</dbReference>
<evidence type="ECO:0000256" key="1">
    <source>
        <dbReference type="SAM" id="Phobius"/>
    </source>
</evidence>
<name>A0ABW3RKY7_9SPHI</name>
<evidence type="ECO:0008006" key="4">
    <source>
        <dbReference type="Google" id="ProtNLM"/>
    </source>
</evidence>
<proteinExistence type="predicted"/>
<feature type="transmembrane region" description="Helical" evidence="1">
    <location>
        <begin position="7"/>
        <end position="28"/>
    </location>
</feature>
<organism evidence="2 3">
    <name type="scientific">Sphingobacterium daejeonense</name>
    <dbReference type="NCBI Taxonomy" id="371142"/>
    <lineage>
        <taxon>Bacteria</taxon>
        <taxon>Pseudomonadati</taxon>
        <taxon>Bacteroidota</taxon>
        <taxon>Sphingobacteriia</taxon>
        <taxon>Sphingobacteriales</taxon>
        <taxon>Sphingobacteriaceae</taxon>
        <taxon>Sphingobacterium</taxon>
    </lineage>
</organism>
<dbReference type="RefSeq" id="WP_380895128.1">
    <property type="nucleotide sequence ID" value="NZ_JBHTKY010000006.1"/>
</dbReference>
<keyword evidence="1" id="KW-0472">Membrane</keyword>
<evidence type="ECO:0000313" key="3">
    <source>
        <dbReference type="Proteomes" id="UP001597205"/>
    </source>
</evidence>
<comment type="caution">
    <text evidence="2">The sequence shown here is derived from an EMBL/GenBank/DDBJ whole genome shotgun (WGS) entry which is preliminary data.</text>
</comment>
<reference evidence="3" key="1">
    <citation type="journal article" date="2019" name="Int. J. Syst. Evol. Microbiol.">
        <title>The Global Catalogue of Microorganisms (GCM) 10K type strain sequencing project: providing services to taxonomists for standard genome sequencing and annotation.</title>
        <authorList>
            <consortium name="The Broad Institute Genomics Platform"/>
            <consortium name="The Broad Institute Genome Sequencing Center for Infectious Disease"/>
            <person name="Wu L."/>
            <person name="Ma J."/>
        </authorList>
    </citation>
    <scope>NUCLEOTIDE SEQUENCE [LARGE SCALE GENOMIC DNA]</scope>
    <source>
        <strain evidence="3">CCUG 52468</strain>
    </source>
</reference>